<dbReference type="InterPro" id="IPR000504">
    <property type="entry name" value="RRM_dom"/>
</dbReference>
<feature type="domain" description="RRM" evidence="10">
    <location>
        <begin position="143"/>
        <end position="241"/>
    </location>
</feature>
<dbReference type="Proteomes" id="UP000095009">
    <property type="component" value="Unassembled WGS sequence"/>
</dbReference>
<keyword evidence="12" id="KW-1185">Reference proteome</keyword>
<evidence type="ECO:0000259" key="10">
    <source>
        <dbReference type="PROSITE" id="PS50102"/>
    </source>
</evidence>
<proteinExistence type="inferred from homology"/>
<dbReference type="Gene3D" id="3.30.70.330">
    <property type="match status" value="1"/>
</dbReference>
<evidence type="ECO:0000313" key="12">
    <source>
        <dbReference type="Proteomes" id="UP000095009"/>
    </source>
</evidence>
<dbReference type="SUPFAM" id="SSF54928">
    <property type="entry name" value="RNA-binding domain, RBD"/>
    <property type="match status" value="1"/>
</dbReference>
<dbReference type="GO" id="GO:0005730">
    <property type="term" value="C:nucleolus"/>
    <property type="evidence" value="ECO:0007669"/>
    <property type="project" value="UniProtKB-SubCell"/>
</dbReference>
<dbReference type="PANTHER" id="PTHR12311:SF7">
    <property type="entry name" value="ACTIVATOR OF BASAL TRANSCRIPTION 1"/>
    <property type="match status" value="1"/>
</dbReference>
<accession>A0A1E3PE42</accession>
<evidence type="ECO:0000256" key="8">
    <source>
        <dbReference type="PROSITE-ProRule" id="PRU00176"/>
    </source>
</evidence>
<dbReference type="EMBL" id="KV454414">
    <property type="protein sequence ID" value="ODQ63683.1"/>
    <property type="molecule type" value="Genomic_DNA"/>
</dbReference>
<comment type="subcellular location">
    <subcellularLocation>
        <location evidence="1">Nucleus</location>
        <location evidence="1">Nucleolus</location>
    </subcellularLocation>
</comment>
<dbReference type="InterPro" id="IPR035979">
    <property type="entry name" value="RBD_domain_sf"/>
</dbReference>
<evidence type="ECO:0000256" key="5">
    <source>
        <dbReference type="ARBA" id="ARBA00022884"/>
    </source>
</evidence>
<feature type="compositionally biased region" description="Acidic residues" evidence="9">
    <location>
        <begin position="52"/>
        <end position="67"/>
    </location>
</feature>
<dbReference type="PANTHER" id="PTHR12311">
    <property type="entry name" value="ACTIVATOR OF BASAL TRANSCRIPTION 1"/>
    <property type="match status" value="1"/>
</dbReference>
<dbReference type="InterPro" id="IPR012677">
    <property type="entry name" value="Nucleotide-bd_a/b_plait_sf"/>
</dbReference>
<feature type="compositionally biased region" description="Acidic residues" evidence="9">
    <location>
        <begin position="94"/>
        <end position="109"/>
    </location>
</feature>
<name>A0A1E3PE42_9ASCO</name>
<evidence type="ECO:0000256" key="6">
    <source>
        <dbReference type="ARBA" id="ARBA00023242"/>
    </source>
</evidence>
<gene>
    <name evidence="11" type="ORF">NADFUDRAFT_84301</name>
</gene>
<dbReference type="PROSITE" id="PS50102">
    <property type="entry name" value="RRM"/>
    <property type="match status" value="1"/>
</dbReference>
<evidence type="ECO:0000256" key="9">
    <source>
        <dbReference type="SAM" id="MobiDB-lite"/>
    </source>
</evidence>
<reference evidence="11 12" key="1">
    <citation type="journal article" date="2016" name="Proc. Natl. Acad. Sci. U.S.A.">
        <title>Comparative genomics of biotechnologically important yeasts.</title>
        <authorList>
            <person name="Riley R."/>
            <person name="Haridas S."/>
            <person name="Wolfe K.H."/>
            <person name="Lopes M.R."/>
            <person name="Hittinger C.T."/>
            <person name="Goeker M."/>
            <person name="Salamov A.A."/>
            <person name="Wisecaver J.H."/>
            <person name="Long T.M."/>
            <person name="Calvey C.H."/>
            <person name="Aerts A.L."/>
            <person name="Barry K.W."/>
            <person name="Choi C."/>
            <person name="Clum A."/>
            <person name="Coughlan A.Y."/>
            <person name="Deshpande S."/>
            <person name="Douglass A.P."/>
            <person name="Hanson S.J."/>
            <person name="Klenk H.-P."/>
            <person name="LaButti K.M."/>
            <person name="Lapidus A."/>
            <person name="Lindquist E.A."/>
            <person name="Lipzen A.M."/>
            <person name="Meier-Kolthoff J.P."/>
            <person name="Ohm R.A."/>
            <person name="Otillar R.P."/>
            <person name="Pangilinan J.L."/>
            <person name="Peng Y."/>
            <person name="Rokas A."/>
            <person name="Rosa C.A."/>
            <person name="Scheuner C."/>
            <person name="Sibirny A.A."/>
            <person name="Slot J.C."/>
            <person name="Stielow J.B."/>
            <person name="Sun H."/>
            <person name="Kurtzman C.P."/>
            <person name="Blackwell M."/>
            <person name="Grigoriev I.V."/>
            <person name="Jeffries T.W."/>
        </authorList>
    </citation>
    <scope>NUCLEOTIDE SEQUENCE [LARGE SCALE GENOMIC DNA]</scope>
    <source>
        <strain evidence="11 12">DSM 6958</strain>
    </source>
</reference>
<dbReference type="OrthoDB" id="287393at2759"/>
<dbReference type="GO" id="GO:0003723">
    <property type="term" value="F:RNA binding"/>
    <property type="evidence" value="ECO:0007669"/>
    <property type="project" value="UniProtKB-UniRule"/>
</dbReference>
<evidence type="ECO:0000313" key="11">
    <source>
        <dbReference type="EMBL" id="ODQ63683.1"/>
    </source>
</evidence>
<dbReference type="STRING" id="857566.A0A1E3PE42"/>
<organism evidence="11 12">
    <name type="scientific">Nadsonia fulvescens var. elongata DSM 6958</name>
    <dbReference type="NCBI Taxonomy" id="857566"/>
    <lineage>
        <taxon>Eukaryota</taxon>
        <taxon>Fungi</taxon>
        <taxon>Dikarya</taxon>
        <taxon>Ascomycota</taxon>
        <taxon>Saccharomycotina</taxon>
        <taxon>Dipodascomycetes</taxon>
        <taxon>Dipodascales</taxon>
        <taxon>Dipodascales incertae sedis</taxon>
        <taxon>Nadsonia</taxon>
    </lineage>
</organism>
<dbReference type="GO" id="GO:0000480">
    <property type="term" value="P:endonucleolytic cleavage in 5'-ETS of tricistronic rRNA transcript (SSU-rRNA, 5.8S rRNA, LSU-rRNA)"/>
    <property type="evidence" value="ECO:0007669"/>
    <property type="project" value="TreeGrafter"/>
</dbReference>
<dbReference type="CDD" id="cd12263">
    <property type="entry name" value="RRM_ABT1_like"/>
    <property type="match status" value="1"/>
</dbReference>
<dbReference type="GO" id="GO:0000447">
    <property type="term" value="P:endonucleolytic cleavage in ITS1 to separate SSU-rRNA from 5.8S rRNA and LSU-rRNA from tricistronic rRNA transcript (SSU-rRNA, 5.8S rRNA, LSU-rRNA)"/>
    <property type="evidence" value="ECO:0007669"/>
    <property type="project" value="TreeGrafter"/>
</dbReference>
<dbReference type="AlphaFoldDB" id="A0A1E3PE42"/>
<evidence type="ECO:0000256" key="2">
    <source>
        <dbReference type="ARBA" id="ARBA00005819"/>
    </source>
</evidence>
<evidence type="ECO:0000256" key="1">
    <source>
        <dbReference type="ARBA" id="ARBA00004604"/>
    </source>
</evidence>
<feature type="region of interest" description="Disordered" evidence="9">
    <location>
        <begin position="1"/>
        <end position="121"/>
    </location>
</feature>
<dbReference type="GO" id="GO:0034462">
    <property type="term" value="P:small-subunit processome assembly"/>
    <property type="evidence" value="ECO:0007669"/>
    <property type="project" value="TreeGrafter"/>
</dbReference>
<comment type="similarity">
    <text evidence="2">Belongs to the ESF2/ABP1 family.</text>
</comment>
<dbReference type="InterPro" id="IPR034353">
    <property type="entry name" value="ABT1/ESF2_RRM"/>
</dbReference>
<sequence>MVKPQNRKQAVDFFGAKSDSESDYDSEVESANPILTNSQSDSEDVKTGRDLLDDDSEDDMVTDEEEEEKSKAGSSKNKRRKVEDFLSTAKKIEESEEEEDDDFELEDPTLENPPGKRLRKSNKVKALTPEEIEKAKKKIEKSGVCYISRIPPFMKPTRLRQIFSQFGELDRIFLTPEDSKVYAKRVKYGGNKKKNFIEGWVEFTKKKNAKTAAFTLNNNTIGGNKNNYYYDDILNVKYLPKFKWHNLTEQIALENQSRQSKLRAEIAQATKENKTFIKNFERSKMIENMKKSKEEKKLQTAGIDGNGPVDNKDDNIEIRRTFFQKVVASKRSDDKDNIDKNTNNTEIMNNVLSSVF</sequence>
<evidence type="ECO:0000256" key="7">
    <source>
        <dbReference type="ARBA" id="ARBA00032634"/>
    </source>
</evidence>
<evidence type="ECO:0000256" key="3">
    <source>
        <dbReference type="ARBA" id="ARBA00013906"/>
    </source>
</evidence>
<keyword evidence="5 8" id="KW-0694">RNA-binding</keyword>
<protein>
    <recommendedName>
        <fullName evidence="3">Pre-rRNA-processing protein ESF2</fullName>
    </recommendedName>
    <alternativeName>
        <fullName evidence="7">18S rRNA factor 2</fullName>
    </alternativeName>
    <alternativeName>
        <fullName evidence="4">Pre-rRNA-processing protein esf2</fullName>
    </alternativeName>
</protein>
<dbReference type="InterPro" id="IPR039119">
    <property type="entry name" value="ABT1/Esf2"/>
</dbReference>
<dbReference type="GO" id="GO:0000472">
    <property type="term" value="P:endonucleolytic cleavage to generate mature 5'-end of SSU-rRNA from (SSU-rRNA, 5.8S rRNA, LSU-rRNA)"/>
    <property type="evidence" value="ECO:0007669"/>
    <property type="project" value="TreeGrafter"/>
</dbReference>
<evidence type="ECO:0000256" key="4">
    <source>
        <dbReference type="ARBA" id="ARBA00021800"/>
    </source>
</evidence>
<keyword evidence="6" id="KW-0539">Nucleus</keyword>